<feature type="signal peptide" evidence="1">
    <location>
        <begin position="1"/>
        <end position="26"/>
    </location>
</feature>
<accession>A3K959</accession>
<keyword evidence="1" id="KW-0732">Signal</keyword>
<protein>
    <submittedName>
        <fullName evidence="2">Uncharacterized protein</fullName>
    </submittedName>
</protein>
<evidence type="ECO:0000313" key="2">
    <source>
        <dbReference type="EMBL" id="EBA06231.1"/>
    </source>
</evidence>
<sequence>MKGDILMKRFLTATAIVSVIATGAVAQTSYDENTIAGFLPDVNVAALSDEQVNTLIGIANGPGNENEKSRQMEAYLGDFQSDNPPAMEVEEPLPEVAEADSVTDMNDEGSFNVNQIESYIPELDASTLTEQQTAALLSIMNGDGNENDKKREMRAYLGIE</sequence>
<proteinExistence type="predicted"/>
<gene>
    <name evidence="2" type="ORF">SSE37_15151</name>
</gene>
<feature type="chain" id="PRO_5005334316" evidence="1">
    <location>
        <begin position="27"/>
        <end position="160"/>
    </location>
</feature>
<dbReference type="EMBL" id="AAYA01000017">
    <property type="protein sequence ID" value="EBA06231.1"/>
    <property type="molecule type" value="Genomic_DNA"/>
</dbReference>
<evidence type="ECO:0000313" key="3">
    <source>
        <dbReference type="Proteomes" id="UP000005713"/>
    </source>
</evidence>
<name>A3K959_SAGS3</name>
<comment type="caution">
    <text evidence="2">The sequence shown here is derived from an EMBL/GenBank/DDBJ whole genome shotgun (WGS) entry which is preliminary data.</text>
</comment>
<organism evidence="2 3">
    <name type="scientific">Sagittula stellata (strain ATCC 700073 / DSM 11524 / E-37)</name>
    <dbReference type="NCBI Taxonomy" id="388399"/>
    <lineage>
        <taxon>Bacteria</taxon>
        <taxon>Pseudomonadati</taxon>
        <taxon>Pseudomonadota</taxon>
        <taxon>Alphaproteobacteria</taxon>
        <taxon>Rhodobacterales</taxon>
        <taxon>Roseobacteraceae</taxon>
        <taxon>Sagittula</taxon>
    </lineage>
</organism>
<dbReference type="AlphaFoldDB" id="A3K959"/>
<keyword evidence="3" id="KW-1185">Reference proteome</keyword>
<evidence type="ECO:0000256" key="1">
    <source>
        <dbReference type="SAM" id="SignalP"/>
    </source>
</evidence>
<reference evidence="2 3" key="1">
    <citation type="submission" date="2006-06" db="EMBL/GenBank/DDBJ databases">
        <authorList>
            <person name="Moran M.A."/>
            <person name="Ferriera S."/>
            <person name="Johnson J."/>
            <person name="Kravitz S."/>
            <person name="Beeson K."/>
            <person name="Sutton G."/>
            <person name="Rogers Y.-H."/>
            <person name="Friedman R."/>
            <person name="Frazier M."/>
            <person name="Venter J.C."/>
        </authorList>
    </citation>
    <scope>NUCLEOTIDE SEQUENCE [LARGE SCALE GENOMIC DNA]</scope>
    <source>
        <strain evidence="2 3">E-37</strain>
    </source>
</reference>
<dbReference type="Proteomes" id="UP000005713">
    <property type="component" value="Unassembled WGS sequence"/>
</dbReference>